<accession>A0A2U8WBD0</accession>
<sequence>MSNVVFFDTAAKRRVEPARSVTIRTFNDAFRRSFIGGIVVETAAVLALSEPDRMALIRAVRRFERFHAGNDPRGERDFGAVEAAGERWFWKIDAYDRTMRSYSPDPTDPGVTIRVLTVMRADEY</sequence>
<dbReference type="RefSeq" id="WP_109887400.1">
    <property type="nucleotide sequence ID" value="NZ_CP029550.1"/>
</dbReference>
<protein>
    <recommendedName>
        <fullName evidence="4">DUF3768 domain-containing protein</fullName>
    </recommendedName>
</protein>
<dbReference type="Proteomes" id="UP000245926">
    <property type="component" value="Chromosome"/>
</dbReference>
<reference evidence="2" key="2">
    <citation type="submission" date="2018-05" db="EMBL/GenBank/DDBJ databases">
        <authorList>
            <person name="Srinivasan S."/>
        </authorList>
    </citation>
    <scope>NUCLEOTIDE SEQUENCE</scope>
    <source>
        <strain evidence="2">17SD2-17</strain>
    </source>
</reference>
<evidence type="ECO:0008006" key="4">
    <source>
        <dbReference type="Google" id="ProtNLM"/>
    </source>
</evidence>
<dbReference type="EMBL" id="CP029550">
    <property type="protein sequence ID" value="AWN42760.1"/>
    <property type="molecule type" value="Genomic_DNA"/>
</dbReference>
<dbReference type="KEGG" id="mets:DK389_22465"/>
<dbReference type="EMBL" id="CP029550">
    <property type="protein sequence ID" value="AWN39712.1"/>
    <property type="molecule type" value="Genomic_DNA"/>
</dbReference>
<keyword evidence="3" id="KW-1185">Reference proteome</keyword>
<evidence type="ECO:0000313" key="2">
    <source>
        <dbReference type="EMBL" id="AWN42760.1"/>
    </source>
</evidence>
<evidence type="ECO:0000313" key="1">
    <source>
        <dbReference type="EMBL" id="AWN39712.1"/>
    </source>
</evidence>
<dbReference type="InterPro" id="IPR022243">
    <property type="entry name" value="DUF3768"/>
</dbReference>
<proteinExistence type="predicted"/>
<organism evidence="2 3">
    <name type="scientific">Methylobacterium durans</name>
    <dbReference type="NCBI Taxonomy" id="2202825"/>
    <lineage>
        <taxon>Bacteria</taxon>
        <taxon>Pseudomonadati</taxon>
        <taxon>Pseudomonadota</taxon>
        <taxon>Alphaproteobacteria</taxon>
        <taxon>Hyphomicrobiales</taxon>
        <taxon>Methylobacteriaceae</taxon>
        <taxon>Methylobacterium</taxon>
    </lineage>
</organism>
<reference evidence="2" key="3">
    <citation type="journal article" date="2020" name="Antonie Van Leeuwenhoek">
        <title>Methylobacterium durans sp. nov., a radiation-resistant bacterium isolated from gamma ray-irradiated soil.</title>
        <authorList>
            <person name="Kim J."/>
            <person name="Chhetri G."/>
            <person name="Kim I."/>
            <person name="Kim M.K."/>
            <person name="Seo T."/>
        </authorList>
    </citation>
    <scope>NUCLEOTIDE SEQUENCE</scope>
    <source>
        <strain evidence="2">17SD2-17</strain>
    </source>
</reference>
<dbReference type="OrthoDB" id="1495368at2"/>
<reference evidence="3" key="1">
    <citation type="submission" date="2018-05" db="EMBL/GenBank/DDBJ databases">
        <title>Complete Genome Sequence of Methylobacterium sp. 17SD2-17.</title>
        <authorList>
            <person name="Srinivasan S."/>
        </authorList>
    </citation>
    <scope>NUCLEOTIDE SEQUENCE [LARGE SCALE GENOMIC DNA]</scope>
    <source>
        <strain evidence="3">17SD2-17</strain>
    </source>
</reference>
<dbReference type="KEGG" id="mets:DK389_03120"/>
<dbReference type="AlphaFoldDB" id="A0A2U8WBD0"/>
<gene>
    <name evidence="1" type="ORF">DK389_03120</name>
    <name evidence="2" type="ORF">DK389_22465</name>
</gene>
<dbReference type="Pfam" id="PF12599">
    <property type="entry name" value="DUF3768"/>
    <property type="match status" value="1"/>
</dbReference>
<name>A0A2U8WBD0_9HYPH</name>
<evidence type="ECO:0000313" key="3">
    <source>
        <dbReference type="Proteomes" id="UP000245926"/>
    </source>
</evidence>